<dbReference type="InterPro" id="IPR001375">
    <property type="entry name" value="Peptidase_S9_cat"/>
</dbReference>
<dbReference type="GO" id="GO:0070012">
    <property type="term" value="F:oligopeptidase activity"/>
    <property type="evidence" value="ECO:0007669"/>
    <property type="project" value="TreeGrafter"/>
</dbReference>
<dbReference type="EC" id="3.4.21.26" evidence="3"/>
<feature type="compositionally biased region" description="Polar residues" evidence="9">
    <location>
        <begin position="38"/>
        <end position="47"/>
    </location>
</feature>
<dbReference type="RefSeq" id="WP_100338536.1">
    <property type="nucleotide sequence ID" value="NZ_PGFA01000004.1"/>
</dbReference>
<dbReference type="InterPro" id="IPR051167">
    <property type="entry name" value="Prolyl_oligopep/macrocyclase"/>
</dbReference>
<dbReference type="PROSITE" id="PS51257">
    <property type="entry name" value="PROKAR_LIPOPROTEIN"/>
    <property type="match status" value="1"/>
</dbReference>
<dbReference type="GO" id="GO:0006508">
    <property type="term" value="P:proteolysis"/>
    <property type="evidence" value="ECO:0007669"/>
    <property type="project" value="UniProtKB-KW"/>
</dbReference>
<comment type="similarity">
    <text evidence="2">Belongs to the peptidase S9A family.</text>
</comment>
<dbReference type="PRINTS" id="PR00862">
    <property type="entry name" value="PROLIGOPTASE"/>
</dbReference>
<feature type="signal peptide" evidence="10">
    <location>
        <begin position="1"/>
        <end position="23"/>
    </location>
</feature>
<evidence type="ECO:0000256" key="2">
    <source>
        <dbReference type="ARBA" id="ARBA00005228"/>
    </source>
</evidence>
<dbReference type="GO" id="GO:0004252">
    <property type="term" value="F:serine-type endopeptidase activity"/>
    <property type="evidence" value="ECO:0007669"/>
    <property type="project" value="UniProtKB-EC"/>
</dbReference>
<dbReference type="InterPro" id="IPR029058">
    <property type="entry name" value="AB_hydrolase_fold"/>
</dbReference>
<dbReference type="PANTHER" id="PTHR42881">
    <property type="entry name" value="PROLYL ENDOPEPTIDASE"/>
    <property type="match status" value="1"/>
</dbReference>
<sequence>MRKLSYPLLALTALAACKSTQPANDLATHRPLTEVPTAETNGPSRRSASAAADLPRLAVEYPKTRKINHTDDYFGTPVTDPYRWLEDLDSPETKEWVTAQNKVTFGYLEKIPFRDQIKERLTKLWNYERFGIPQVEGEHLYYSKNDGLQNQGVLYVQQNGQEGQPDVLLDPNKFSADGTTALAGTYFSNDHRYLAYATSGGGSDWQKMKVLDLKTRQPLKDELQWVKVSGAAWSKDGFYYSRYDAPKAGQNQLSGKNEFHKVYFHKLGTAQSADKLVYEDKTMALGFRTVGTTEDERFLVLYTTDGKADGNRLAVRDLTDPKQATKFTTLISSYEHNNSVIGNVGGQLLVLTNYKAPRYRIVLIDPKKPQEANWKEVIKQGENKLENVEHVGGRLIVTYLKDASSQVKVYSEKGEFQNDVELPALGTASGFGGRRDAKSVYYAFTSFAYPTTIYRYDLESKQSTVFRAPTVDVKPQDYVTTQVFYASKDGTKVPMFIVHKKGVKLNGQNPTYLYAYGGFNISLTPGFSVARMLWLENGGILAIPNLRGGGEYGEAWHQAGMTPNKQNVFDDFIAAAEYLTVQSYTDARHLAIAGGSNGGLLVGAIMTQRPELAHVAFPAVGVMDMLRYQKFTIGWNWAPEYGTSDNFEQFKNLYKFSPLHNLRAGTTYPATMITTADHDDRVVPAHSFKFAATLQEMNAGPNPQLIRVDVNAGHGAGKSTALQIQEWADVWSFAFQNMGVNPYPMGR</sequence>
<dbReference type="Pfam" id="PF00326">
    <property type="entry name" value="Peptidase_S9"/>
    <property type="match status" value="1"/>
</dbReference>
<keyword evidence="14" id="KW-1185">Reference proteome</keyword>
<keyword evidence="10" id="KW-0732">Signal</keyword>
<evidence type="ECO:0000256" key="4">
    <source>
        <dbReference type="ARBA" id="ARBA00022670"/>
    </source>
</evidence>
<evidence type="ECO:0000256" key="7">
    <source>
        <dbReference type="ARBA" id="ARBA00060121"/>
    </source>
</evidence>
<dbReference type="PANTHER" id="PTHR42881:SF2">
    <property type="entry name" value="PROLYL ENDOPEPTIDASE"/>
    <property type="match status" value="1"/>
</dbReference>
<comment type="function">
    <text evidence="7">Cleaves peptide bonds on the C-terminal side of prolyl residues within peptides that are up to approximately 30 amino acids long. Has an absolute requirement for an X-Pro bond in the trans configuration immediately preceding the Pro-Y scissible bond.</text>
</comment>
<dbReference type="PROSITE" id="PS00708">
    <property type="entry name" value="PRO_ENDOPEP_SER"/>
    <property type="match status" value="1"/>
</dbReference>
<evidence type="ECO:0000259" key="12">
    <source>
        <dbReference type="Pfam" id="PF02897"/>
    </source>
</evidence>
<evidence type="ECO:0000256" key="6">
    <source>
        <dbReference type="ARBA" id="ARBA00022825"/>
    </source>
</evidence>
<evidence type="ECO:0000259" key="11">
    <source>
        <dbReference type="Pfam" id="PF00326"/>
    </source>
</evidence>
<dbReference type="InterPro" id="IPR002471">
    <property type="entry name" value="Pept_S9_AS"/>
</dbReference>
<comment type="catalytic activity">
    <reaction evidence="1">
        <text>Hydrolysis of Pro-|-Xaa &gt;&gt; Ala-|-Xaa in oligopeptides.</text>
        <dbReference type="EC" id="3.4.21.26"/>
    </reaction>
</comment>
<organism evidence="13 14">
    <name type="scientific">Hymenobacter chitinivorans DSM 11115</name>
    <dbReference type="NCBI Taxonomy" id="1121954"/>
    <lineage>
        <taxon>Bacteria</taxon>
        <taxon>Pseudomonadati</taxon>
        <taxon>Bacteroidota</taxon>
        <taxon>Cytophagia</taxon>
        <taxon>Cytophagales</taxon>
        <taxon>Hymenobacteraceae</taxon>
        <taxon>Hymenobacter</taxon>
    </lineage>
</organism>
<keyword evidence="4" id="KW-0645">Protease</keyword>
<keyword evidence="6" id="KW-0720">Serine protease</keyword>
<feature type="domain" description="Peptidase S9 prolyl oligopeptidase catalytic" evidence="11">
    <location>
        <begin position="527"/>
        <end position="739"/>
    </location>
</feature>
<evidence type="ECO:0000256" key="1">
    <source>
        <dbReference type="ARBA" id="ARBA00001070"/>
    </source>
</evidence>
<protein>
    <recommendedName>
        <fullName evidence="3">prolyl oligopeptidase</fullName>
        <ecNumber evidence="3">3.4.21.26</ecNumber>
    </recommendedName>
    <alternativeName>
        <fullName evidence="8">Proline-specific endopeptidase</fullName>
    </alternativeName>
</protein>
<proteinExistence type="inferred from homology"/>
<evidence type="ECO:0000313" key="14">
    <source>
        <dbReference type="Proteomes" id="UP000228535"/>
    </source>
</evidence>
<feature type="chain" id="PRO_5014786494" description="prolyl oligopeptidase" evidence="10">
    <location>
        <begin position="24"/>
        <end position="747"/>
    </location>
</feature>
<feature type="domain" description="Peptidase S9A N-terminal" evidence="12">
    <location>
        <begin position="62"/>
        <end position="467"/>
    </location>
</feature>
<dbReference type="GO" id="GO:0005829">
    <property type="term" value="C:cytosol"/>
    <property type="evidence" value="ECO:0007669"/>
    <property type="project" value="TreeGrafter"/>
</dbReference>
<dbReference type="Pfam" id="PF02897">
    <property type="entry name" value="Peptidase_S9_N"/>
    <property type="match status" value="1"/>
</dbReference>
<dbReference type="SUPFAM" id="SSF53474">
    <property type="entry name" value="alpha/beta-Hydrolases"/>
    <property type="match status" value="1"/>
</dbReference>
<name>A0A2M9ASC2_9BACT</name>
<evidence type="ECO:0000256" key="3">
    <source>
        <dbReference type="ARBA" id="ARBA00011897"/>
    </source>
</evidence>
<dbReference type="Proteomes" id="UP000228535">
    <property type="component" value="Unassembled WGS sequence"/>
</dbReference>
<dbReference type="FunFam" id="3.40.50.1820:FF:000005">
    <property type="entry name" value="Prolyl endopeptidase"/>
    <property type="match status" value="1"/>
</dbReference>
<feature type="region of interest" description="Disordered" evidence="9">
    <location>
        <begin position="22"/>
        <end position="52"/>
    </location>
</feature>
<accession>A0A2M9ASC2</accession>
<reference evidence="13 14" key="1">
    <citation type="submission" date="2017-11" db="EMBL/GenBank/DDBJ databases">
        <title>Genomic Encyclopedia of Archaeal and Bacterial Type Strains, Phase II (KMG-II): From Individual Species to Whole Genera.</title>
        <authorList>
            <person name="Goeker M."/>
        </authorList>
    </citation>
    <scope>NUCLEOTIDE SEQUENCE [LARGE SCALE GENOMIC DNA]</scope>
    <source>
        <strain evidence="13 14">DSM 11115</strain>
    </source>
</reference>
<dbReference type="SUPFAM" id="SSF50993">
    <property type="entry name" value="Peptidase/esterase 'gauge' domain"/>
    <property type="match status" value="1"/>
</dbReference>
<dbReference type="Gene3D" id="2.130.10.120">
    <property type="entry name" value="Prolyl oligopeptidase, N-terminal domain"/>
    <property type="match status" value="1"/>
</dbReference>
<keyword evidence="5" id="KW-0378">Hydrolase</keyword>
<evidence type="ECO:0000256" key="8">
    <source>
        <dbReference type="ARBA" id="ARBA00081187"/>
    </source>
</evidence>
<dbReference type="Gene3D" id="3.40.50.1820">
    <property type="entry name" value="alpha/beta hydrolase"/>
    <property type="match status" value="1"/>
</dbReference>
<dbReference type="OrthoDB" id="9801421at2"/>
<evidence type="ECO:0000256" key="10">
    <source>
        <dbReference type="SAM" id="SignalP"/>
    </source>
</evidence>
<dbReference type="InterPro" id="IPR023302">
    <property type="entry name" value="Pept_S9A_N"/>
</dbReference>
<comment type="caution">
    <text evidence="13">The sequence shown here is derived from an EMBL/GenBank/DDBJ whole genome shotgun (WGS) entry which is preliminary data.</text>
</comment>
<evidence type="ECO:0000256" key="9">
    <source>
        <dbReference type="SAM" id="MobiDB-lite"/>
    </source>
</evidence>
<dbReference type="AlphaFoldDB" id="A0A2M9ASC2"/>
<evidence type="ECO:0000313" key="13">
    <source>
        <dbReference type="EMBL" id="PJJ48604.1"/>
    </source>
</evidence>
<dbReference type="EMBL" id="PGFA01000004">
    <property type="protein sequence ID" value="PJJ48604.1"/>
    <property type="molecule type" value="Genomic_DNA"/>
</dbReference>
<dbReference type="InterPro" id="IPR002470">
    <property type="entry name" value="Peptidase_S9A"/>
</dbReference>
<gene>
    <name evidence="13" type="ORF">CLV45_4313</name>
</gene>
<evidence type="ECO:0000256" key="5">
    <source>
        <dbReference type="ARBA" id="ARBA00022801"/>
    </source>
</evidence>